<gene>
    <name evidence="2" type="ORF">CFP56_034330</name>
</gene>
<reference evidence="2 3" key="1">
    <citation type="journal article" date="2018" name="Sci. Data">
        <title>The draft genome sequence of cork oak.</title>
        <authorList>
            <person name="Ramos A.M."/>
            <person name="Usie A."/>
            <person name="Barbosa P."/>
            <person name="Barros P.M."/>
            <person name="Capote T."/>
            <person name="Chaves I."/>
            <person name="Simoes F."/>
            <person name="Abreu I."/>
            <person name="Carrasquinho I."/>
            <person name="Faro C."/>
            <person name="Guimaraes J.B."/>
            <person name="Mendonca D."/>
            <person name="Nobrega F."/>
            <person name="Rodrigues L."/>
            <person name="Saibo N.J.M."/>
            <person name="Varela M.C."/>
            <person name="Egas C."/>
            <person name="Matos J."/>
            <person name="Miguel C.M."/>
            <person name="Oliveira M.M."/>
            <person name="Ricardo C.P."/>
            <person name="Goncalves S."/>
        </authorList>
    </citation>
    <scope>NUCLEOTIDE SEQUENCE [LARGE SCALE GENOMIC DNA]</scope>
    <source>
        <strain evidence="3">cv. HL8</strain>
    </source>
</reference>
<dbReference type="EMBL" id="PKMF04000601">
    <property type="protein sequence ID" value="KAK7824468.1"/>
    <property type="molecule type" value="Genomic_DNA"/>
</dbReference>
<evidence type="ECO:0000256" key="1">
    <source>
        <dbReference type="SAM" id="SignalP"/>
    </source>
</evidence>
<sequence>MFLDCCYSGWSFKITLLLLHGTLMDTALFATGNQDKTCQVWDIRKLSSAIAILKGNLGATESMDFSSDGEFMVVAKPKDFVHVYSKNSDYQKCQEIDFFGEILGVSLRPDDEPMYIGI</sequence>
<feature type="signal peptide" evidence="1">
    <location>
        <begin position="1"/>
        <end position="24"/>
    </location>
</feature>
<keyword evidence="3" id="KW-1185">Reference proteome</keyword>
<dbReference type="InterPro" id="IPR036322">
    <property type="entry name" value="WD40_repeat_dom_sf"/>
</dbReference>
<proteinExistence type="predicted"/>
<dbReference type="Gramene" id="rna-CFP56_26571">
    <property type="protein sequence ID" value="cds-POE74994.1"/>
    <property type="gene ID" value="gene-CFP56_26571"/>
</dbReference>
<accession>A0AAW0JCR4</accession>
<dbReference type="PANTHER" id="PTHR43991:SF21">
    <property type="entry name" value="GAMYB-BINDING PROTEIN"/>
    <property type="match status" value="1"/>
</dbReference>
<dbReference type="Gene3D" id="2.130.10.10">
    <property type="entry name" value="YVTN repeat-like/Quinoprotein amine dehydrogenase"/>
    <property type="match status" value="1"/>
</dbReference>
<dbReference type="AlphaFoldDB" id="A0AAW0JCR4"/>
<protein>
    <submittedName>
        <fullName evidence="2">Wd repeat-containing protein c2a9.03</fullName>
    </submittedName>
</protein>
<comment type="caution">
    <text evidence="2">The sequence shown here is derived from an EMBL/GenBank/DDBJ whole genome shotgun (WGS) entry which is preliminary data.</text>
</comment>
<feature type="chain" id="PRO_5043710084" evidence="1">
    <location>
        <begin position="25"/>
        <end position="118"/>
    </location>
</feature>
<dbReference type="PANTHER" id="PTHR43991">
    <property type="entry name" value="WD REPEAT PROTEIN (AFU_ORTHOLOGUE AFUA_8G05640)-RELATED"/>
    <property type="match status" value="1"/>
</dbReference>
<evidence type="ECO:0000313" key="2">
    <source>
        <dbReference type="EMBL" id="KAK7824468.1"/>
    </source>
</evidence>
<keyword evidence="1" id="KW-0732">Signal</keyword>
<dbReference type="Proteomes" id="UP000237347">
    <property type="component" value="Unassembled WGS sequence"/>
</dbReference>
<name>A0AAW0JCR4_QUESU</name>
<dbReference type="InterPro" id="IPR015943">
    <property type="entry name" value="WD40/YVTN_repeat-like_dom_sf"/>
</dbReference>
<evidence type="ECO:0000313" key="3">
    <source>
        <dbReference type="Proteomes" id="UP000237347"/>
    </source>
</evidence>
<dbReference type="SUPFAM" id="SSF50978">
    <property type="entry name" value="WD40 repeat-like"/>
    <property type="match status" value="1"/>
</dbReference>
<organism evidence="2 3">
    <name type="scientific">Quercus suber</name>
    <name type="common">Cork oak</name>
    <dbReference type="NCBI Taxonomy" id="58331"/>
    <lineage>
        <taxon>Eukaryota</taxon>
        <taxon>Viridiplantae</taxon>
        <taxon>Streptophyta</taxon>
        <taxon>Embryophyta</taxon>
        <taxon>Tracheophyta</taxon>
        <taxon>Spermatophyta</taxon>
        <taxon>Magnoliopsida</taxon>
        <taxon>eudicotyledons</taxon>
        <taxon>Gunneridae</taxon>
        <taxon>Pentapetalae</taxon>
        <taxon>rosids</taxon>
        <taxon>fabids</taxon>
        <taxon>Fagales</taxon>
        <taxon>Fagaceae</taxon>
        <taxon>Quercus</taxon>
    </lineage>
</organism>